<evidence type="ECO:0000313" key="1">
    <source>
        <dbReference type="EMBL" id="SIT02077.1"/>
    </source>
</evidence>
<gene>
    <name evidence="1" type="ORF">SAMN05421760_11150</name>
</gene>
<proteinExistence type="predicted"/>
<dbReference type="STRING" id="619304.SAMN05421760_11150"/>
<protein>
    <submittedName>
        <fullName evidence="1">Uncharacterized protein</fullName>
    </submittedName>
</protein>
<dbReference type="Proteomes" id="UP000185999">
    <property type="component" value="Unassembled WGS sequence"/>
</dbReference>
<accession>A0A1N7NUU0</accession>
<dbReference type="AlphaFoldDB" id="A0A1N7NUU0"/>
<dbReference type="EMBL" id="FTOE01000011">
    <property type="protein sequence ID" value="SIT02077.1"/>
    <property type="molecule type" value="Genomic_DNA"/>
</dbReference>
<evidence type="ECO:0000313" key="2">
    <source>
        <dbReference type="Proteomes" id="UP000185999"/>
    </source>
</evidence>
<organism evidence="1 2">
    <name type="scientific">Neptunomonas antarctica</name>
    <dbReference type="NCBI Taxonomy" id="619304"/>
    <lineage>
        <taxon>Bacteria</taxon>
        <taxon>Pseudomonadati</taxon>
        <taxon>Pseudomonadota</taxon>
        <taxon>Gammaproteobacteria</taxon>
        <taxon>Oceanospirillales</taxon>
        <taxon>Oceanospirillaceae</taxon>
        <taxon>Neptunomonas</taxon>
    </lineage>
</organism>
<reference evidence="2" key="1">
    <citation type="submission" date="2017-01" db="EMBL/GenBank/DDBJ databases">
        <authorList>
            <person name="Varghese N."/>
            <person name="Submissions S."/>
        </authorList>
    </citation>
    <scope>NUCLEOTIDE SEQUENCE [LARGE SCALE GENOMIC DNA]</scope>
    <source>
        <strain evidence="2">DSM 22306</strain>
    </source>
</reference>
<name>A0A1N7NUU0_9GAMM</name>
<sequence length="51" mass="5846">MRNHQYFKQLNPEAEGLAMAELSEGLVIISVRIENIEDTFIRARNIITNEG</sequence>
<keyword evidence="2" id="KW-1185">Reference proteome</keyword>
<dbReference type="RefSeq" id="WP_156298845.1">
    <property type="nucleotide sequence ID" value="NZ_FTOE01000011.1"/>
</dbReference>